<protein>
    <recommendedName>
        <fullName evidence="2">precorrin-2 dehydrogenase</fullName>
        <ecNumber evidence="2">1.3.1.76</ecNumber>
    </recommendedName>
</protein>
<dbReference type="GO" id="GO:0019354">
    <property type="term" value="P:siroheme biosynthetic process"/>
    <property type="evidence" value="ECO:0007669"/>
    <property type="project" value="UniProtKB-UniPathway"/>
</dbReference>
<dbReference type="InterPro" id="IPR042518">
    <property type="entry name" value="SirC_C"/>
</dbReference>
<dbReference type="AlphaFoldDB" id="A0A4P9CBB8"/>
<evidence type="ECO:0000259" key="8">
    <source>
        <dbReference type="Pfam" id="PF14824"/>
    </source>
</evidence>
<dbReference type="SUPFAM" id="SSF51735">
    <property type="entry name" value="NAD(P)-binding Rossmann-fold domains"/>
    <property type="match status" value="1"/>
</dbReference>
<keyword evidence="10" id="KW-1185">Reference proteome</keyword>
<evidence type="ECO:0000256" key="6">
    <source>
        <dbReference type="ARBA" id="ARBA00047561"/>
    </source>
</evidence>
<sequence>MKGPVLLNFTGKKALVIGGGKVGMRRAETLAGYGCFVTCVDKNMKVPEKPAENIRYVKAYCRIETALDGMDLVVAATDQRELNDQILENCKIRGIWCNVTDDPEHSDFIFPSVVRRGDLTISVCTDGASPTLTTQIKKELEEKYDESYAERLRLLKQLRRHLLKTESSSEEKKRQLRELTALTIEELQREVEKI</sequence>
<name>A0A4P9CBB8_EUBML</name>
<dbReference type="EC" id="1.3.1.76" evidence="2"/>
<dbReference type="GO" id="GO:0043115">
    <property type="term" value="F:precorrin-2 dehydrogenase activity"/>
    <property type="evidence" value="ECO:0007669"/>
    <property type="project" value="UniProtKB-EC"/>
</dbReference>
<dbReference type="Gene3D" id="1.10.8.610">
    <property type="entry name" value="SirC, precorrin-2 dehydrogenase, C-terminal helical domain-like"/>
    <property type="match status" value="1"/>
</dbReference>
<organism evidence="9 10">
    <name type="scientific">Eubacterium maltosivorans</name>
    <dbReference type="NCBI Taxonomy" id="2041044"/>
    <lineage>
        <taxon>Bacteria</taxon>
        <taxon>Bacillati</taxon>
        <taxon>Bacillota</taxon>
        <taxon>Clostridia</taxon>
        <taxon>Eubacteriales</taxon>
        <taxon>Eubacteriaceae</taxon>
        <taxon>Eubacterium</taxon>
    </lineage>
</organism>
<dbReference type="PANTHER" id="PTHR35330">
    <property type="entry name" value="SIROHEME BIOSYNTHESIS PROTEIN MET8"/>
    <property type="match status" value="1"/>
</dbReference>
<evidence type="ECO:0000313" key="10">
    <source>
        <dbReference type="Proteomes" id="UP000218387"/>
    </source>
</evidence>
<evidence type="ECO:0000256" key="2">
    <source>
        <dbReference type="ARBA" id="ARBA00012400"/>
    </source>
</evidence>
<dbReference type="UniPathway" id="UPA00262">
    <property type="reaction ID" value="UER00222"/>
</dbReference>
<evidence type="ECO:0000313" key="9">
    <source>
        <dbReference type="EMBL" id="QCT72909.1"/>
    </source>
</evidence>
<feature type="coiled-coil region" evidence="7">
    <location>
        <begin position="137"/>
        <end position="175"/>
    </location>
</feature>
<keyword evidence="4" id="KW-0520">NAD</keyword>
<dbReference type="NCBIfam" id="TIGR01470">
    <property type="entry name" value="cysG_Nterm"/>
    <property type="match status" value="1"/>
</dbReference>
<dbReference type="SUPFAM" id="SSF75615">
    <property type="entry name" value="Siroheme synthase middle domains-like"/>
    <property type="match status" value="1"/>
</dbReference>
<keyword evidence="7" id="KW-0175">Coiled coil</keyword>
<dbReference type="InterPro" id="IPR036291">
    <property type="entry name" value="NAD(P)-bd_dom_sf"/>
</dbReference>
<dbReference type="Proteomes" id="UP000218387">
    <property type="component" value="Chromosome"/>
</dbReference>
<dbReference type="KEGG" id="emt:CPZ25_016785"/>
<evidence type="ECO:0000256" key="4">
    <source>
        <dbReference type="ARBA" id="ARBA00023027"/>
    </source>
</evidence>
<comment type="pathway">
    <text evidence="1">Porphyrin-containing compound metabolism; siroheme biosynthesis; sirohydrochlorin from precorrin-2: step 1/1.</text>
</comment>
<evidence type="ECO:0000256" key="5">
    <source>
        <dbReference type="ARBA" id="ARBA00023244"/>
    </source>
</evidence>
<gene>
    <name evidence="9" type="ORF">CPZ25_016785</name>
</gene>
<dbReference type="InterPro" id="IPR028281">
    <property type="entry name" value="Sirohaem_synthase_central"/>
</dbReference>
<dbReference type="Gene3D" id="3.40.50.720">
    <property type="entry name" value="NAD(P)-binding Rossmann-like Domain"/>
    <property type="match status" value="1"/>
</dbReference>
<dbReference type="PANTHER" id="PTHR35330:SF1">
    <property type="entry name" value="SIROHEME BIOSYNTHESIS PROTEIN MET8"/>
    <property type="match status" value="1"/>
</dbReference>
<evidence type="ECO:0000256" key="7">
    <source>
        <dbReference type="SAM" id="Coils"/>
    </source>
</evidence>
<proteinExistence type="predicted"/>
<keyword evidence="5" id="KW-0627">Porphyrin biosynthesis</keyword>
<dbReference type="GO" id="GO:0004325">
    <property type="term" value="F:ferrochelatase activity"/>
    <property type="evidence" value="ECO:0007669"/>
    <property type="project" value="InterPro"/>
</dbReference>
<dbReference type="Pfam" id="PF14824">
    <property type="entry name" value="Sirohm_synth_M"/>
    <property type="match status" value="1"/>
</dbReference>
<dbReference type="Pfam" id="PF13241">
    <property type="entry name" value="NAD_binding_7"/>
    <property type="match status" value="1"/>
</dbReference>
<evidence type="ECO:0000256" key="1">
    <source>
        <dbReference type="ARBA" id="ARBA00005010"/>
    </source>
</evidence>
<accession>A0A4P9CBB8</accession>
<keyword evidence="3" id="KW-0560">Oxidoreductase</keyword>
<dbReference type="InterPro" id="IPR006367">
    <property type="entry name" value="Sirohaem_synthase_N"/>
</dbReference>
<feature type="domain" description="Siroheme synthase central" evidence="8">
    <location>
        <begin position="116"/>
        <end position="142"/>
    </location>
</feature>
<dbReference type="RefSeq" id="WP_096920134.1">
    <property type="nucleotide sequence ID" value="NZ_CP029487.1"/>
</dbReference>
<dbReference type="InterPro" id="IPR028161">
    <property type="entry name" value="Met8-like"/>
</dbReference>
<dbReference type="EMBL" id="CP029487">
    <property type="protein sequence ID" value="QCT72909.1"/>
    <property type="molecule type" value="Genomic_DNA"/>
</dbReference>
<comment type="catalytic activity">
    <reaction evidence="6">
        <text>precorrin-2 + NAD(+) = sirohydrochlorin + NADH + 2 H(+)</text>
        <dbReference type="Rhea" id="RHEA:15613"/>
        <dbReference type="ChEBI" id="CHEBI:15378"/>
        <dbReference type="ChEBI" id="CHEBI:57540"/>
        <dbReference type="ChEBI" id="CHEBI:57945"/>
        <dbReference type="ChEBI" id="CHEBI:58351"/>
        <dbReference type="ChEBI" id="CHEBI:58827"/>
        <dbReference type="EC" id="1.3.1.76"/>
    </reaction>
</comment>
<reference evidence="9 10" key="1">
    <citation type="submission" date="2018-05" db="EMBL/GenBank/DDBJ databases">
        <title>Genome comparison of Eubacterium sp.</title>
        <authorList>
            <person name="Feng Y."/>
            <person name="Sanchez-Andrea I."/>
            <person name="Stams A.J.M."/>
            <person name="De Vos W.M."/>
        </authorList>
    </citation>
    <scope>NUCLEOTIDE SEQUENCE [LARGE SCALE GENOMIC DNA]</scope>
    <source>
        <strain evidence="9 10">YI</strain>
    </source>
</reference>
<evidence type="ECO:0000256" key="3">
    <source>
        <dbReference type="ARBA" id="ARBA00023002"/>
    </source>
</evidence>